<sequence>MLSRVADSIYWLARYIERAENSARIVMVNANMVLDTPKGMSPGWRPLITITSSEELYDQNYSEDSERNVVKFLIGDMNNPGSILSSLWFARENVRTIRDVVPRETWESINDLHLYAKTNLRNGLSQRARYDYLKHIIAGAQQITGMLAGTMNHDTAYHFLRIGRNLERAEMTIRIIDVRSASLLPHKAELTPFENIQWMSVLKSLSGYQMYRRLMQVRVGRPAVLKFLLQTREFPRAFFHCICEVEESMRRLPHNNKTLAILAAIKETVLKADLAQLEQQALHIFIDDLELALADLTTQINNRYFVAEPSPIKQSG</sequence>
<dbReference type="InterPro" id="IPR007296">
    <property type="entry name" value="DUF403"/>
</dbReference>
<dbReference type="AlphaFoldDB" id="A0A4R3XRS3"/>
<evidence type="ECO:0000313" key="3">
    <source>
        <dbReference type="Proteomes" id="UP000295367"/>
    </source>
</evidence>
<dbReference type="PANTHER" id="PTHR34595">
    <property type="entry name" value="BLR5612 PROTEIN"/>
    <property type="match status" value="1"/>
</dbReference>
<dbReference type="InterPro" id="IPR051680">
    <property type="entry name" value="ATP-dep_Glu-Cys_Ligase-2"/>
</dbReference>
<dbReference type="PANTHER" id="PTHR34595:SF7">
    <property type="entry name" value="SLL1039 PROTEIN"/>
    <property type="match status" value="1"/>
</dbReference>
<proteinExistence type="predicted"/>
<protein>
    <submittedName>
        <fullName evidence="2">Putative alpha-E superfamily protein</fullName>
    </submittedName>
</protein>
<evidence type="ECO:0000313" key="2">
    <source>
        <dbReference type="EMBL" id="TCV79280.1"/>
    </source>
</evidence>
<name>A0A4R3XRS3_9PROT</name>
<dbReference type="RefSeq" id="WP_124944982.1">
    <property type="nucleotide sequence ID" value="NZ_BHVT01000006.1"/>
</dbReference>
<dbReference type="OrthoDB" id="9803532at2"/>
<reference evidence="2 3" key="1">
    <citation type="submission" date="2019-03" db="EMBL/GenBank/DDBJ databases">
        <title>Genomic Encyclopedia of Type Strains, Phase IV (KMG-IV): sequencing the most valuable type-strain genomes for metagenomic binning, comparative biology and taxonomic classification.</title>
        <authorList>
            <person name="Goeker M."/>
        </authorList>
    </citation>
    <scope>NUCLEOTIDE SEQUENCE [LARGE SCALE GENOMIC DNA]</scope>
    <source>
        <strain evidence="2 3">DSM 100309</strain>
    </source>
</reference>
<dbReference type="EMBL" id="SMCO01000033">
    <property type="protein sequence ID" value="TCV79280.1"/>
    <property type="molecule type" value="Genomic_DNA"/>
</dbReference>
<keyword evidence="3" id="KW-1185">Reference proteome</keyword>
<dbReference type="Pfam" id="PF04168">
    <property type="entry name" value="Alpha-E"/>
    <property type="match status" value="1"/>
</dbReference>
<gene>
    <name evidence="2" type="ORF">EDC63_13310</name>
</gene>
<comment type="caution">
    <text evidence="2">The sequence shown here is derived from an EMBL/GenBank/DDBJ whole genome shotgun (WGS) entry which is preliminary data.</text>
</comment>
<feature type="domain" description="DUF403" evidence="1">
    <location>
        <begin position="1"/>
        <end position="305"/>
    </location>
</feature>
<dbReference type="Proteomes" id="UP000295367">
    <property type="component" value="Unassembled WGS sequence"/>
</dbReference>
<evidence type="ECO:0000259" key="1">
    <source>
        <dbReference type="Pfam" id="PF04168"/>
    </source>
</evidence>
<organism evidence="2 3">
    <name type="scientific">Sulfurirhabdus autotrophica</name>
    <dbReference type="NCBI Taxonomy" id="1706046"/>
    <lineage>
        <taxon>Bacteria</taxon>
        <taxon>Pseudomonadati</taxon>
        <taxon>Pseudomonadota</taxon>
        <taxon>Betaproteobacteria</taxon>
        <taxon>Nitrosomonadales</taxon>
        <taxon>Sulfuricellaceae</taxon>
        <taxon>Sulfurirhabdus</taxon>
    </lineage>
</organism>
<accession>A0A4R3XRS3</accession>